<dbReference type="Proteomes" id="UP001221898">
    <property type="component" value="Unassembled WGS sequence"/>
</dbReference>
<dbReference type="AlphaFoldDB" id="A0AAD7R803"/>
<reference evidence="1" key="1">
    <citation type="journal article" date="2023" name="Science">
        <title>Genome structures resolve the early diversification of teleost fishes.</title>
        <authorList>
            <person name="Parey E."/>
            <person name="Louis A."/>
            <person name="Montfort J."/>
            <person name="Bouchez O."/>
            <person name="Roques C."/>
            <person name="Iampietro C."/>
            <person name="Lluch J."/>
            <person name="Castinel A."/>
            <person name="Donnadieu C."/>
            <person name="Desvignes T."/>
            <person name="Floi Bucao C."/>
            <person name="Jouanno E."/>
            <person name="Wen M."/>
            <person name="Mejri S."/>
            <person name="Dirks R."/>
            <person name="Jansen H."/>
            <person name="Henkel C."/>
            <person name="Chen W.J."/>
            <person name="Zahm M."/>
            <person name="Cabau C."/>
            <person name="Klopp C."/>
            <person name="Thompson A.W."/>
            <person name="Robinson-Rechavi M."/>
            <person name="Braasch I."/>
            <person name="Lecointre G."/>
            <person name="Bobe J."/>
            <person name="Postlethwait J.H."/>
            <person name="Berthelot C."/>
            <person name="Roest Crollius H."/>
            <person name="Guiguen Y."/>
        </authorList>
    </citation>
    <scope>NUCLEOTIDE SEQUENCE</scope>
    <source>
        <strain evidence="1">NC1722</strain>
    </source>
</reference>
<name>A0AAD7R803_9TELE</name>
<dbReference type="EMBL" id="JAINUG010000440">
    <property type="protein sequence ID" value="KAJ8371616.1"/>
    <property type="molecule type" value="Genomic_DNA"/>
</dbReference>
<evidence type="ECO:0000313" key="1">
    <source>
        <dbReference type="EMBL" id="KAJ8371616.1"/>
    </source>
</evidence>
<gene>
    <name evidence="1" type="ORF">AAFF_G00306520</name>
</gene>
<comment type="caution">
    <text evidence="1">The sequence shown here is derived from an EMBL/GenBank/DDBJ whole genome shotgun (WGS) entry which is preliminary data.</text>
</comment>
<organism evidence="1 2">
    <name type="scientific">Aldrovandia affinis</name>
    <dbReference type="NCBI Taxonomy" id="143900"/>
    <lineage>
        <taxon>Eukaryota</taxon>
        <taxon>Metazoa</taxon>
        <taxon>Chordata</taxon>
        <taxon>Craniata</taxon>
        <taxon>Vertebrata</taxon>
        <taxon>Euteleostomi</taxon>
        <taxon>Actinopterygii</taxon>
        <taxon>Neopterygii</taxon>
        <taxon>Teleostei</taxon>
        <taxon>Notacanthiformes</taxon>
        <taxon>Halosauridae</taxon>
        <taxon>Aldrovandia</taxon>
    </lineage>
</organism>
<protein>
    <submittedName>
        <fullName evidence="1">Uncharacterized protein</fullName>
    </submittedName>
</protein>
<proteinExistence type="predicted"/>
<accession>A0AAD7R803</accession>
<sequence>MIGRPIDYLRSCRGKQRERYRGTGKSRSSLISLRRCRSPALALLVLRALLWAFGATVLQQHELSARPDSRQTVIARGLRDGTLALL</sequence>
<keyword evidence="2" id="KW-1185">Reference proteome</keyword>
<evidence type="ECO:0000313" key="2">
    <source>
        <dbReference type="Proteomes" id="UP001221898"/>
    </source>
</evidence>